<dbReference type="SUPFAM" id="SSF54843">
    <property type="entry name" value="Ribosomal protein L22"/>
    <property type="match status" value="1"/>
</dbReference>
<keyword evidence="2 7" id="KW-0699">rRNA-binding</keyword>
<evidence type="ECO:0000313" key="12">
    <source>
        <dbReference type="Proteomes" id="UP000095237"/>
    </source>
</evidence>
<organism evidence="11 12">
    <name type="scientific">Endomicrobium trichonymphae</name>
    <dbReference type="NCBI Taxonomy" id="1408204"/>
    <lineage>
        <taxon>Bacteria</taxon>
        <taxon>Pseudomonadati</taxon>
        <taxon>Elusimicrobiota</taxon>
        <taxon>Endomicrobiia</taxon>
        <taxon>Endomicrobiales</taxon>
        <taxon>Endomicrobiaceae</taxon>
        <taxon>Candidatus Endomicrobiellum</taxon>
    </lineage>
</organism>
<evidence type="ECO:0000256" key="4">
    <source>
        <dbReference type="ARBA" id="ARBA00022980"/>
    </source>
</evidence>
<dbReference type="GO" id="GO:0019843">
    <property type="term" value="F:rRNA binding"/>
    <property type="evidence" value="ECO:0007669"/>
    <property type="project" value="UniProtKB-UniRule"/>
</dbReference>
<dbReference type="HAMAP" id="MF_01331_B">
    <property type="entry name" value="Ribosomal_uL22_B"/>
    <property type="match status" value="1"/>
</dbReference>
<comment type="similarity">
    <text evidence="1 7 8">Belongs to the universal ribosomal protein uL22 family.</text>
</comment>
<evidence type="ECO:0000256" key="2">
    <source>
        <dbReference type="ARBA" id="ARBA00022730"/>
    </source>
</evidence>
<comment type="function">
    <text evidence="7 10">This protein binds specifically to 23S rRNA; its binding is stimulated by other ribosomal proteins, e.g., L4, L17, and L20. It is important during the early stages of 50S assembly. It makes multiple contacts with different domains of the 23S rRNA in the assembled 50S subunit and ribosome.</text>
</comment>
<reference evidence="11 12" key="1">
    <citation type="submission" date="2015-11" db="EMBL/GenBank/DDBJ databases">
        <title>Evidence for parallel genomic evolution in an endosymbiosis of termite gut flagellates.</title>
        <authorList>
            <person name="Zheng H."/>
        </authorList>
    </citation>
    <scope>NUCLEOTIDE SEQUENCE [LARGE SCALE GENOMIC DNA]</scope>
    <source>
        <strain evidence="11 12">CET450</strain>
    </source>
</reference>
<accession>A0A1E5IIW7</accession>
<dbReference type="InterPro" id="IPR047867">
    <property type="entry name" value="Ribosomal_uL22_bac/org-type"/>
</dbReference>
<keyword evidence="5 7" id="KW-0687">Ribonucleoprotein</keyword>
<comment type="function">
    <text evidence="7">The globular domain of the protein is located near the polypeptide exit tunnel on the outside of the subunit, while an extended beta-hairpin is found that lines the wall of the exit tunnel in the center of the 70S ribosome.</text>
</comment>
<dbReference type="Pfam" id="PF00237">
    <property type="entry name" value="Ribosomal_L22"/>
    <property type="match status" value="1"/>
</dbReference>
<keyword evidence="3 7" id="KW-0694">RNA-binding</keyword>
<dbReference type="GO" id="GO:0003735">
    <property type="term" value="F:structural constituent of ribosome"/>
    <property type="evidence" value="ECO:0007669"/>
    <property type="project" value="InterPro"/>
</dbReference>
<evidence type="ECO:0000256" key="6">
    <source>
        <dbReference type="ARBA" id="ARBA00035207"/>
    </source>
</evidence>
<gene>
    <name evidence="7" type="primary">rplV</name>
    <name evidence="11" type="ORF">ATZ36_01630</name>
</gene>
<dbReference type="PANTHER" id="PTHR13501:SF8">
    <property type="entry name" value="LARGE RIBOSOMAL SUBUNIT PROTEIN UL22M"/>
    <property type="match status" value="1"/>
</dbReference>
<keyword evidence="12" id="KW-1185">Reference proteome</keyword>
<dbReference type="InterPro" id="IPR036394">
    <property type="entry name" value="Ribosomal_uL22_sf"/>
</dbReference>
<protein>
    <recommendedName>
        <fullName evidence="6 7">Large ribosomal subunit protein uL22</fullName>
    </recommendedName>
</protein>
<dbReference type="Gene3D" id="3.90.470.10">
    <property type="entry name" value="Ribosomal protein L22/L17"/>
    <property type="match status" value="1"/>
</dbReference>
<dbReference type="Proteomes" id="UP000095237">
    <property type="component" value="Unassembled WGS sequence"/>
</dbReference>
<dbReference type="GO" id="GO:0022625">
    <property type="term" value="C:cytosolic large ribosomal subunit"/>
    <property type="evidence" value="ECO:0007669"/>
    <property type="project" value="TreeGrafter"/>
</dbReference>
<dbReference type="PANTHER" id="PTHR13501">
    <property type="entry name" value="CHLOROPLAST 50S RIBOSOMAL PROTEIN L22-RELATED"/>
    <property type="match status" value="1"/>
</dbReference>
<dbReference type="AlphaFoldDB" id="A0A1E5IIW7"/>
<sequence length="130" mass="14365">MEAKATAKFVRYTPRKVNQVLSLIRNKRVGKAFEILSFLPKSAATLVKKVLKSAAANAGKIEDYSGLKLKEAWVGNGSVLKRIRAGSKGRSMPIKKRMAHLTIIVMDVDVSAEKIKKKAAKNEIEVKKTE</sequence>
<comment type="caution">
    <text evidence="11">The sequence shown here is derived from an EMBL/GenBank/DDBJ whole genome shotgun (WGS) entry which is preliminary data.</text>
</comment>
<evidence type="ECO:0000256" key="8">
    <source>
        <dbReference type="RuleBase" id="RU004005"/>
    </source>
</evidence>
<evidence type="ECO:0000256" key="5">
    <source>
        <dbReference type="ARBA" id="ARBA00023274"/>
    </source>
</evidence>
<comment type="subunit">
    <text evidence="7 9">Part of the 50S ribosomal subunit.</text>
</comment>
<name>A0A1E5IIW7_ENDTX</name>
<dbReference type="InterPro" id="IPR001063">
    <property type="entry name" value="Ribosomal_uL22"/>
</dbReference>
<evidence type="ECO:0000256" key="7">
    <source>
        <dbReference type="HAMAP-Rule" id="MF_01331"/>
    </source>
</evidence>
<dbReference type="CDD" id="cd00336">
    <property type="entry name" value="Ribosomal_L22"/>
    <property type="match status" value="1"/>
</dbReference>
<evidence type="ECO:0000256" key="1">
    <source>
        <dbReference type="ARBA" id="ARBA00009451"/>
    </source>
</evidence>
<proteinExistence type="inferred from homology"/>
<evidence type="ECO:0000256" key="3">
    <source>
        <dbReference type="ARBA" id="ARBA00022884"/>
    </source>
</evidence>
<dbReference type="GO" id="GO:0006412">
    <property type="term" value="P:translation"/>
    <property type="evidence" value="ECO:0007669"/>
    <property type="project" value="UniProtKB-UniRule"/>
</dbReference>
<evidence type="ECO:0000256" key="9">
    <source>
        <dbReference type="RuleBase" id="RU004006"/>
    </source>
</evidence>
<dbReference type="InterPro" id="IPR005727">
    <property type="entry name" value="Ribosomal_uL22_bac/chlpt-type"/>
</dbReference>
<dbReference type="NCBIfam" id="TIGR01044">
    <property type="entry name" value="rplV_bact"/>
    <property type="match status" value="1"/>
</dbReference>
<keyword evidence="4 7" id="KW-0689">Ribosomal protein</keyword>
<evidence type="ECO:0000256" key="10">
    <source>
        <dbReference type="RuleBase" id="RU004008"/>
    </source>
</evidence>
<dbReference type="EMBL" id="LNVX01000479">
    <property type="protein sequence ID" value="OEG70073.1"/>
    <property type="molecule type" value="Genomic_DNA"/>
</dbReference>
<evidence type="ECO:0000313" key="11">
    <source>
        <dbReference type="EMBL" id="OEG70073.1"/>
    </source>
</evidence>